<name>A0A8D8AE32_CULPI</name>
<dbReference type="EMBL" id="HBUE01024271">
    <property type="protein sequence ID" value="CAG6454015.1"/>
    <property type="molecule type" value="Transcribed_RNA"/>
</dbReference>
<proteinExistence type="predicted"/>
<sequence>MAVHQIPESCKLRSQTLTNPVIDPIFPGLSQQPRSRAALPTRTVLHLHCPAANLHHRRYPLGVPPLVPDHLSLPNDHCQHGHQVQAQLLDLRSPHRPADPVDLLLLADHDGVCRVYSDDRPRRSHRKSRPDDGVV</sequence>
<organism evidence="1">
    <name type="scientific">Culex pipiens</name>
    <name type="common">House mosquito</name>
    <dbReference type="NCBI Taxonomy" id="7175"/>
    <lineage>
        <taxon>Eukaryota</taxon>
        <taxon>Metazoa</taxon>
        <taxon>Ecdysozoa</taxon>
        <taxon>Arthropoda</taxon>
        <taxon>Hexapoda</taxon>
        <taxon>Insecta</taxon>
        <taxon>Pterygota</taxon>
        <taxon>Neoptera</taxon>
        <taxon>Endopterygota</taxon>
        <taxon>Diptera</taxon>
        <taxon>Nematocera</taxon>
        <taxon>Culicoidea</taxon>
        <taxon>Culicidae</taxon>
        <taxon>Culicinae</taxon>
        <taxon>Culicini</taxon>
        <taxon>Culex</taxon>
        <taxon>Culex</taxon>
    </lineage>
</organism>
<dbReference type="AlphaFoldDB" id="A0A8D8AE32"/>
<accession>A0A8D8AE32</accession>
<evidence type="ECO:0000313" key="1">
    <source>
        <dbReference type="EMBL" id="CAG6454015.1"/>
    </source>
</evidence>
<protein>
    <submittedName>
        <fullName evidence="1">(northern house mosquito) hypothetical protein</fullName>
    </submittedName>
</protein>
<reference evidence="1" key="1">
    <citation type="submission" date="2021-05" db="EMBL/GenBank/DDBJ databases">
        <authorList>
            <person name="Alioto T."/>
            <person name="Alioto T."/>
            <person name="Gomez Garrido J."/>
        </authorList>
    </citation>
    <scope>NUCLEOTIDE SEQUENCE</scope>
</reference>